<dbReference type="Proteomes" id="UP001528912">
    <property type="component" value="Unassembled WGS sequence"/>
</dbReference>
<dbReference type="InterPro" id="IPR004360">
    <property type="entry name" value="Glyas_Fos-R_dOase_dom"/>
</dbReference>
<dbReference type="PROSITE" id="PS51819">
    <property type="entry name" value="VOC"/>
    <property type="match status" value="1"/>
</dbReference>
<feature type="region of interest" description="Disordered" evidence="1">
    <location>
        <begin position="111"/>
        <end position="131"/>
    </location>
</feature>
<dbReference type="SUPFAM" id="SSF54593">
    <property type="entry name" value="Glyoxalase/Bleomycin resistance protein/Dihydroxybiphenyl dioxygenase"/>
    <property type="match status" value="1"/>
</dbReference>
<comment type="caution">
    <text evidence="3">The sequence shown here is derived from an EMBL/GenBank/DDBJ whole genome shotgun (WGS) entry which is preliminary data.</text>
</comment>
<accession>A0ABT6C9R9</accession>
<evidence type="ECO:0000313" key="4">
    <source>
        <dbReference type="Proteomes" id="UP001528912"/>
    </source>
</evidence>
<dbReference type="InterPro" id="IPR029068">
    <property type="entry name" value="Glyas_Bleomycin-R_OHBP_Dase"/>
</dbReference>
<feature type="domain" description="VOC" evidence="2">
    <location>
        <begin position="9"/>
        <end position="129"/>
    </location>
</feature>
<name>A0ABT6C9R9_9MICO</name>
<dbReference type="EMBL" id="JAROAV010000038">
    <property type="protein sequence ID" value="MDF8265650.1"/>
    <property type="molecule type" value="Genomic_DNA"/>
</dbReference>
<gene>
    <name evidence="3" type="ORF">P4R38_15500</name>
</gene>
<evidence type="ECO:0000259" key="2">
    <source>
        <dbReference type="PROSITE" id="PS51819"/>
    </source>
</evidence>
<evidence type="ECO:0000313" key="3">
    <source>
        <dbReference type="EMBL" id="MDF8265650.1"/>
    </source>
</evidence>
<proteinExistence type="predicted"/>
<reference evidence="3 4" key="1">
    <citation type="submission" date="2023-03" db="EMBL/GenBank/DDBJ databases">
        <title>YIM 133296 draft genome.</title>
        <authorList>
            <person name="Xiong L."/>
        </authorList>
    </citation>
    <scope>NUCLEOTIDE SEQUENCE [LARGE SCALE GENOMIC DNA]</scope>
    <source>
        <strain evidence="3 4">YIM 133296</strain>
    </source>
</reference>
<evidence type="ECO:0000256" key="1">
    <source>
        <dbReference type="SAM" id="MobiDB-lite"/>
    </source>
</evidence>
<organism evidence="3 4">
    <name type="scientific">Luteipulveratus flavus</name>
    <dbReference type="NCBI Taxonomy" id="3031728"/>
    <lineage>
        <taxon>Bacteria</taxon>
        <taxon>Bacillati</taxon>
        <taxon>Actinomycetota</taxon>
        <taxon>Actinomycetes</taxon>
        <taxon>Micrococcales</taxon>
        <taxon>Dermacoccaceae</taxon>
        <taxon>Luteipulveratus</taxon>
    </lineage>
</organism>
<dbReference type="Gene3D" id="3.30.720.110">
    <property type="match status" value="1"/>
</dbReference>
<dbReference type="RefSeq" id="WP_277192960.1">
    <property type="nucleotide sequence ID" value="NZ_JAROAV010000038.1"/>
</dbReference>
<sequence>MATTTRTDTNIWPLLPAADAVALRSWLARIGFDEGVLVTNDDGNVQHSEMLWPEGGRLMVATADPTNDHHRGGPGSASIYVVVGDPDGVHRRARDLGAEIARPLEDTDYGSRGFTVRDPEGNSISFGTYSG</sequence>
<dbReference type="InterPro" id="IPR037523">
    <property type="entry name" value="VOC_core"/>
</dbReference>
<dbReference type="Pfam" id="PF00903">
    <property type="entry name" value="Glyoxalase"/>
    <property type="match status" value="1"/>
</dbReference>
<dbReference type="Gene3D" id="3.30.720.120">
    <property type="match status" value="1"/>
</dbReference>
<feature type="compositionally biased region" description="Polar residues" evidence="1">
    <location>
        <begin position="122"/>
        <end position="131"/>
    </location>
</feature>
<keyword evidence="4" id="KW-1185">Reference proteome</keyword>
<protein>
    <submittedName>
        <fullName evidence="3">VOC family protein</fullName>
    </submittedName>
</protein>